<gene>
    <name evidence="1" type="ORF">SCALOS_LOCUS9737</name>
</gene>
<name>A0ACA9P2I5_9GLOM</name>
<evidence type="ECO:0000313" key="2">
    <source>
        <dbReference type="Proteomes" id="UP000789860"/>
    </source>
</evidence>
<evidence type="ECO:0000313" key="1">
    <source>
        <dbReference type="EMBL" id="CAG8681122.1"/>
    </source>
</evidence>
<comment type="caution">
    <text evidence="1">The sequence shown here is derived from an EMBL/GenBank/DDBJ whole genome shotgun (WGS) entry which is preliminary data.</text>
</comment>
<sequence>MEEEYGIPSSSSTSASYDHIGNFYRPITDDLKFLSAAKEESLSNPISNKINLKIEDDKAVIDRVKEFMKDFKEPSNLYGFKYLIEDLEIKPSAKLLGLLVEALLLLSDSSSFKYYTIDTIPHLELHLRTWVAVLELVFYSPIVLTRETRDKLYSNLDSFVDIHYRTTEVFNQGINHSFKPKF</sequence>
<organism evidence="1 2">
    <name type="scientific">Scutellospora calospora</name>
    <dbReference type="NCBI Taxonomy" id="85575"/>
    <lineage>
        <taxon>Eukaryota</taxon>
        <taxon>Fungi</taxon>
        <taxon>Fungi incertae sedis</taxon>
        <taxon>Mucoromycota</taxon>
        <taxon>Glomeromycotina</taxon>
        <taxon>Glomeromycetes</taxon>
        <taxon>Diversisporales</taxon>
        <taxon>Gigasporaceae</taxon>
        <taxon>Scutellospora</taxon>
    </lineage>
</organism>
<keyword evidence="2" id="KW-1185">Reference proteome</keyword>
<accession>A0ACA9P2I5</accession>
<dbReference type="EMBL" id="CAJVPM010031929">
    <property type="protein sequence ID" value="CAG8681122.1"/>
    <property type="molecule type" value="Genomic_DNA"/>
</dbReference>
<feature type="non-terminal residue" evidence="1">
    <location>
        <position position="182"/>
    </location>
</feature>
<protein>
    <submittedName>
        <fullName evidence="1">5083_t:CDS:1</fullName>
    </submittedName>
</protein>
<dbReference type="Proteomes" id="UP000789860">
    <property type="component" value="Unassembled WGS sequence"/>
</dbReference>
<proteinExistence type="predicted"/>
<reference evidence="1" key="1">
    <citation type="submission" date="2021-06" db="EMBL/GenBank/DDBJ databases">
        <authorList>
            <person name="Kallberg Y."/>
            <person name="Tangrot J."/>
            <person name="Rosling A."/>
        </authorList>
    </citation>
    <scope>NUCLEOTIDE SEQUENCE</scope>
    <source>
        <strain evidence="1">AU212A</strain>
    </source>
</reference>
<feature type="non-terminal residue" evidence="1">
    <location>
        <position position="1"/>
    </location>
</feature>